<comment type="cofactor">
    <cofactor evidence="1">
        <name>Mg(2+)</name>
        <dbReference type="ChEBI" id="CHEBI:18420"/>
    </cofactor>
</comment>
<evidence type="ECO:0000256" key="11">
    <source>
        <dbReference type="RuleBase" id="RU003953"/>
    </source>
</evidence>
<protein>
    <submittedName>
        <fullName evidence="13">CCA tRNA nucleotidyltransferase</fullName>
    </submittedName>
</protein>
<evidence type="ECO:0000259" key="12">
    <source>
        <dbReference type="Pfam" id="PF01743"/>
    </source>
</evidence>
<evidence type="ECO:0000256" key="5">
    <source>
        <dbReference type="ARBA" id="ARBA00022694"/>
    </source>
</evidence>
<dbReference type="InterPro" id="IPR052390">
    <property type="entry name" value="tRNA_nt/polyA_polymerase"/>
</dbReference>
<dbReference type="Gene3D" id="3.30.460.10">
    <property type="entry name" value="Beta Polymerase, domain 2"/>
    <property type="match status" value="1"/>
</dbReference>
<dbReference type="Proteomes" id="UP001623660">
    <property type="component" value="Unassembled WGS sequence"/>
</dbReference>
<feature type="domain" description="Poly A polymerase head" evidence="12">
    <location>
        <begin position="29"/>
        <end position="151"/>
    </location>
</feature>
<evidence type="ECO:0000256" key="2">
    <source>
        <dbReference type="ARBA" id="ARBA00007265"/>
    </source>
</evidence>
<evidence type="ECO:0000256" key="3">
    <source>
        <dbReference type="ARBA" id="ARBA00022555"/>
    </source>
</evidence>
<accession>A0ABW8SL76</accession>
<keyword evidence="7" id="KW-0479">Metal-binding</keyword>
<evidence type="ECO:0000256" key="4">
    <source>
        <dbReference type="ARBA" id="ARBA00022679"/>
    </source>
</evidence>
<keyword evidence="5" id="KW-0819">tRNA processing</keyword>
<proteinExistence type="inferred from homology"/>
<gene>
    <name evidence="13" type="ORF">ACJDU8_13305</name>
</gene>
<dbReference type="EMBL" id="JBJHZX010000018">
    <property type="protein sequence ID" value="MFL0196526.1"/>
    <property type="molecule type" value="Genomic_DNA"/>
</dbReference>
<reference evidence="13 14" key="1">
    <citation type="submission" date="2024-11" db="EMBL/GenBank/DDBJ databases">
        <authorList>
            <person name="Heng Y.C."/>
            <person name="Lim A.C.H."/>
            <person name="Lee J.K.Y."/>
            <person name="Kittelmann S."/>
        </authorList>
    </citation>
    <scope>NUCLEOTIDE SEQUENCE [LARGE SCALE GENOMIC DNA]</scope>
    <source>
        <strain evidence="13 14">WILCCON 0269</strain>
    </source>
</reference>
<name>A0ABW8SL76_9CLOT</name>
<sequence>MNILKFFTKNEIEVVNIIRDLCKKRSIKVYIVGGAVRDAILGSKIKDIDICIDSNPNVIISELQHLKHCRYYQEFQTASLTFESGITIDLIRCRKEYYKKDGELPIIKPSHIYDDLYRRDFTINSLAYDIVKNDIIDIYGGIEDIKNKIIRKIHLNSYREDPTRIFRAVKYGVRYGFNLKDRDEIEQCIKENIFNIISKDRITKEIYSLCCEVNWVKTICLCNELKIFNIDGQALKIKYPAYMESLIYSFKNIDIRILRLFYALRDDTYINILVENSILNKKLKSTIKYFAEKLQKIIDFTACTLDNYELYSLLNNMNDYQLIFLSWNNKLKYKIYNYISNMSNYKLSLNGNDVKALGIKEGKCIKKILNYIMKVELNTALKWEEEYLLKDMGEIYK</sequence>
<dbReference type="CDD" id="cd05398">
    <property type="entry name" value="NT_ClassII-CCAase"/>
    <property type="match status" value="1"/>
</dbReference>
<keyword evidence="6" id="KW-0548">Nucleotidyltransferase</keyword>
<dbReference type="SUPFAM" id="SSF81301">
    <property type="entry name" value="Nucleotidyltransferase"/>
    <property type="match status" value="1"/>
</dbReference>
<dbReference type="InterPro" id="IPR002646">
    <property type="entry name" value="PolA_pol_head_dom"/>
</dbReference>
<evidence type="ECO:0000256" key="7">
    <source>
        <dbReference type="ARBA" id="ARBA00022723"/>
    </source>
</evidence>
<evidence type="ECO:0000256" key="9">
    <source>
        <dbReference type="ARBA" id="ARBA00022842"/>
    </source>
</evidence>
<evidence type="ECO:0000256" key="8">
    <source>
        <dbReference type="ARBA" id="ARBA00022741"/>
    </source>
</evidence>
<dbReference type="Pfam" id="PF01743">
    <property type="entry name" value="PolyA_pol"/>
    <property type="match status" value="1"/>
</dbReference>
<keyword evidence="4 11" id="KW-0808">Transferase</keyword>
<dbReference type="SUPFAM" id="SSF81891">
    <property type="entry name" value="Poly A polymerase C-terminal region-like"/>
    <property type="match status" value="1"/>
</dbReference>
<keyword evidence="14" id="KW-1185">Reference proteome</keyword>
<dbReference type="Gene3D" id="1.10.3090.10">
    <property type="entry name" value="cca-adding enzyme, domain 2"/>
    <property type="match status" value="1"/>
</dbReference>
<evidence type="ECO:0000256" key="10">
    <source>
        <dbReference type="ARBA" id="ARBA00022884"/>
    </source>
</evidence>
<dbReference type="PANTHER" id="PTHR47788:SF1">
    <property type="entry name" value="A-ADDING TRNA NUCLEOTIDYLTRANSFERASE"/>
    <property type="match status" value="1"/>
</dbReference>
<keyword evidence="10 11" id="KW-0694">RNA-binding</keyword>
<evidence type="ECO:0000313" key="13">
    <source>
        <dbReference type="EMBL" id="MFL0196526.1"/>
    </source>
</evidence>
<dbReference type="RefSeq" id="WP_406792634.1">
    <property type="nucleotide sequence ID" value="NZ_JBJHZX010000018.1"/>
</dbReference>
<keyword evidence="3" id="KW-0820">tRNA-binding</keyword>
<evidence type="ECO:0000313" key="14">
    <source>
        <dbReference type="Proteomes" id="UP001623660"/>
    </source>
</evidence>
<dbReference type="InterPro" id="IPR043519">
    <property type="entry name" value="NT_sf"/>
</dbReference>
<keyword evidence="9" id="KW-0460">Magnesium</keyword>
<evidence type="ECO:0000256" key="6">
    <source>
        <dbReference type="ARBA" id="ARBA00022695"/>
    </source>
</evidence>
<comment type="caution">
    <text evidence="13">The sequence shown here is derived from an EMBL/GenBank/DDBJ whole genome shotgun (WGS) entry which is preliminary data.</text>
</comment>
<comment type="similarity">
    <text evidence="2 11">Belongs to the tRNA nucleotidyltransferase/poly(A) polymerase family.</text>
</comment>
<dbReference type="PANTHER" id="PTHR47788">
    <property type="entry name" value="POLYA POLYMERASE"/>
    <property type="match status" value="1"/>
</dbReference>
<evidence type="ECO:0000256" key="1">
    <source>
        <dbReference type="ARBA" id="ARBA00001946"/>
    </source>
</evidence>
<keyword evidence="8" id="KW-0547">Nucleotide-binding</keyword>
<organism evidence="13 14">
    <name type="scientific">Candidatus Clostridium eludens</name>
    <dbReference type="NCBI Taxonomy" id="3381663"/>
    <lineage>
        <taxon>Bacteria</taxon>
        <taxon>Bacillati</taxon>
        <taxon>Bacillota</taxon>
        <taxon>Clostridia</taxon>
        <taxon>Eubacteriales</taxon>
        <taxon>Clostridiaceae</taxon>
        <taxon>Clostridium</taxon>
    </lineage>
</organism>